<proteinExistence type="predicted"/>
<evidence type="ECO:0000313" key="7">
    <source>
        <dbReference type="Proteomes" id="UP001501444"/>
    </source>
</evidence>
<reference evidence="6 7" key="1">
    <citation type="journal article" date="2019" name="Int. J. Syst. Evol. Microbiol.">
        <title>The Global Catalogue of Microorganisms (GCM) 10K type strain sequencing project: providing services to taxonomists for standard genome sequencing and annotation.</title>
        <authorList>
            <consortium name="The Broad Institute Genomics Platform"/>
            <consortium name="The Broad Institute Genome Sequencing Center for Infectious Disease"/>
            <person name="Wu L."/>
            <person name="Ma J."/>
        </authorList>
    </citation>
    <scope>NUCLEOTIDE SEQUENCE [LARGE SCALE GENOMIC DNA]</scope>
    <source>
        <strain evidence="6 7">JCM 3272</strain>
    </source>
</reference>
<keyword evidence="4" id="KW-0045">Antibiotic biosynthesis</keyword>
<dbReference type="Gene3D" id="3.60.130.10">
    <property type="entry name" value="Clavaminate synthase-like"/>
    <property type="match status" value="1"/>
</dbReference>
<dbReference type="PANTHER" id="PTHR10696">
    <property type="entry name" value="GAMMA-BUTYROBETAINE HYDROXYLASE-RELATED"/>
    <property type="match status" value="1"/>
</dbReference>
<comment type="caution">
    <text evidence="6">The sequence shown here is derived from an EMBL/GenBank/DDBJ whole genome shotgun (WGS) entry which is preliminary data.</text>
</comment>
<dbReference type="RefSeq" id="WP_344615354.1">
    <property type="nucleotide sequence ID" value="NZ_BAAARV010000046.1"/>
</dbReference>
<organism evidence="6 7">
    <name type="scientific">Dactylosporangium salmoneum</name>
    <dbReference type="NCBI Taxonomy" id="53361"/>
    <lineage>
        <taxon>Bacteria</taxon>
        <taxon>Bacillati</taxon>
        <taxon>Actinomycetota</taxon>
        <taxon>Actinomycetes</taxon>
        <taxon>Micromonosporales</taxon>
        <taxon>Micromonosporaceae</taxon>
        <taxon>Dactylosporangium</taxon>
    </lineage>
</organism>
<dbReference type="PANTHER" id="PTHR10696:SF56">
    <property type="entry name" value="TAUD_TFDA-LIKE DOMAIN-CONTAINING PROTEIN"/>
    <property type="match status" value="1"/>
</dbReference>
<dbReference type="GO" id="GO:0051213">
    <property type="term" value="F:dioxygenase activity"/>
    <property type="evidence" value="ECO:0007669"/>
    <property type="project" value="UniProtKB-KW"/>
</dbReference>
<keyword evidence="7" id="KW-1185">Reference proteome</keyword>
<comment type="cofactor">
    <cofactor evidence="1">
        <name>Fe(2+)</name>
        <dbReference type="ChEBI" id="CHEBI:29033"/>
    </cofactor>
</comment>
<feature type="domain" description="TauD/TfdA-like" evidence="5">
    <location>
        <begin position="11"/>
        <end position="299"/>
    </location>
</feature>
<gene>
    <name evidence="6" type="ORF">GCM10010170_054520</name>
</gene>
<dbReference type="SUPFAM" id="SSF51197">
    <property type="entry name" value="Clavaminate synthase-like"/>
    <property type="match status" value="1"/>
</dbReference>
<evidence type="ECO:0000256" key="2">
    <source>
        <dbReference type="ARBA" id="ARBA00023002"/>
    </source>
</evidence>
<dbReference type="EMBL" id="BAAARV010000046">
    <property type="protein sequence ID" value="GAA2359930.1"/>
    <property type="molecule type" value="Genomic_DNA"/>
</dbReference>
<dbReference type="InterPro" id="IPR050411">
    <property type="entry name" value="AlphaKG_dependent_hydroxylases"/>
</dbReference>
<evidence type="ECO:0000259" key="5">
    <source>
        <dbReference type="Pfam" id="PF02668"/>
    </source>
</evidence>
<sequence>MDLLHVIAGDGRALATWSAAHREEVRRRLHEHGAVLLRGFDTGGVDGFQAAVTALSGEPLPYTERSSPRSTIKGRVYTSTDYPPSEEIFFHNENSYQLSWPLTLYFYCRTAPGAGGATPLSDTRRVLAAIDPAVVEEFTRRRWMVVRNFGEEFGLPWPEVFGTHDPDEVERICAAGGIRAQWLGPARLRTTAVRDAVHRHPGTGEASWFNHATIFHVSTLPAPVRDGLLELYGEAGLPSNTYYGDGGAIPPDVLEHLRAAYRGAATRFDYEAGDVLVVDNMSTAHGREPFTGPRDIAVAMAEPHGAPS</sequence>
<evidence type="ECO:0000256" key="1">
    <source>
        <dbReference type="ARBA" id="ARBA00001954"/>
    </source>
</evidence>
<accession>A0ABN3GTI7</accession>
<keyword evidence="6" id="KW-0223">Dioxygenase</keyword>
<dbReference type="Pfam" id="PF02668">
    <property type="entry name" value="TauD"/>
    <property type="match status" value="1"/>
</dbReference>
<dbReference type="Proteomes" id="UP001501444">
    <property type="component" value="Unassembled WGS sequence"/>
</dbReference>
<evidence type="ECO:0000256" key="3">
    <source>
        <dbReference type="ARBA" id="ARBA00023004"/>
    </source>
</evidence>
<name>A0ABN3GTI7_9ACTN</name>
<dbReference type="InterPro" id="IPR003819">
    <property type="entry name" value="TauD/TfdA-like"/>
</dbReference>
<protein>
    <submittedName>
        <fullName evidence="6">TauD/TfdA family dioxygenase</fullName>
    </submittedName>
</protein>
<keyword evidence="2" id="KW-0560">Oxidoreductase</keyword>
<evidence type="ECO:0000256" key="4">
    <source>
        <dbReference type="ARBA" id="ARBA00023194"/>
    </source>
</evidence>
<keyword evidence="3" id="KW-0408">Iron</keyword>
<dbReference type="InterPro" id="IPR042098">
    <property type="entry name" value="TauD-like_sf"/>
</dbReference>
<evidence type="ECO:0000313" key="6">
    <source>
        <dbReference type="EMBL" id="GAA2359930.1"/>
    </source>
</evidence>